<dbReference type="Pfam" id="PF09350">
    <property type="entry name" value="DJC28_CD"/>
    <property type="match status" value="1"/>
</dbReference>
<organism evidence="2 3">
    <name type="scientific">Desulfovibrio desulfuricans</name>
    <dbReference type="NCBI Taxonomy" id="876"/>
    <lineage>
        <taxon>Bacteria</taxon>
        <taxon>Pseudomonadati</taxon>
        <taxon>Thermodesulfobacteriota</taxon>
        <taxon>Desulfovibrionia</taxon>
        <taxon>Desulfovibrionales</taxon>
        <taxon>Desulfovibrionaceae</taxon>
        <taxon>Desulfovibrio</taxon>
    </lineage>
</organism>
<evidence type="ECO:0000313" key="3">
    <source>
        <dbReference type="Proteomes" id="UP000297065"/>
    </source>
</evidence>
<proteinExistence type="predicted"/>
<feature type="domain" description="DnaJ homologue subfamily C member 28 conserved" evidence="1">
    <location>
        <begin position="13"/>
        <end position="79"/>
    </location>
</feature>
<name>A0A4P7UKW3_DESDE</name>
<sequence length="137" mass="15883">MSNANPWSVIQLVAERRIEEALSQGAFDNLPGAGKPLEIEDLSHVPEDMRMAYKILRNAGCLPPELEERKEINRLVDLLEHCEDEQERLRQMQRVRFMVTQAKIRFQRPLHIEQDDPYYDRLLDRLTAMSGKPGKAG</sequence>
<dbReference type="InterPro" id="IPR052573">
    <property type="entry name" value="DnaJ_C_subfamily_28"/>
</dbReference>
<accession>A0A4P7UKW3</accession>
<dbReference type="PANTHER" id="PTHR39158:SF1">
    <property type="entry name" value="DNAJ HOMOLOG SUBFAMILY C MEMBER 28"/>
    <property type="match status" value="1"/>
</dbReference>
<dbReference type="AlphaFoldDB" id="A0A4P7UKW3"/>
<dbReference type="PANTHER" id="PTHR39158">
    <property type="entry name" value="OS08G0560600 PROTEIN"/>
    <property type="match status" value="1"/>
</dbReference>
<reference evidence="2 3" key="1">
    <citation type="submission" date="2019-02" db="EMBL/GenBank/DDBJ databases">
        <title>Complete Genome Sequence of Desulfovibrio desulfuricans IC1, a Sulfonate Utilizing Anaerobe.</title>
        <authorList>
            <person name="Day L.A."/>
            <person name="De Leon K.B."/>
            <person name="Wall J.D."/>
        </authorList>
    </citation>
    <scope>NUCLEOTIDE SEQUENCE [LARGE SCALE GENOMIC DNA]</scope>
    <source>
        <strain evidence="2 3">IC1</strain>
    </source>
</reference>
<evidence type="ECO:0000313" key="2">
    <source>
        <dbReference type="EMBL" id="QCC85494.1"/>
    </source>
</evidence>
<gene>
    <name evidence="2" type="ORF">DDIC_06305</name>
</gene>
<dbReference type="InterPro" id="IPR018961">
    <property type="entry name" value="DnaJ_homolog_subfam-C_membr-28"/>
</dbReference>
<dbReference type="Proteomes" id="UP000297065">
    <property type="component" value="Chromosome"/>
</dbReference>
<dbReference type="RefSeq" id="WP_136399653.1">
    <property type="nucleotide sequence ID" value="NZ_CP036295.1"/>
</dbReference>
<dbReference type="OrthoDB" id="9798476at2"/>
<evidence type="ECO:0000259" key="1">
    <source>
        <dbReference type="Pfam" id="PF09350"/>
    </source>
</evidence>
<protein>
    <submittedName>
        <fullName evidence="2">DUF1992 domain-containing protein</fullName>
    </submittedName>
</protein>
<dbReference type="EMBL" id="CP036295">
    <property type="protein sequence ID" value="QCC85494.1"/>
    <property type="molecule type" value="Genomic_DNA"/>
</dbReference>